<protein>
    <submittedName>
        <fullName evidence="1">Uncharacterized protein</fullName>
    </submittedName>
</protein>
<gene>
    <name evidence="1" type="ORF">EUGRSUZ_A00024</name>
</gene>
<sequence length="73" mass="8414">MPASFKTQVNQKHFSFPMKLSISIKLEHSIRAILSSVKQLEKDWRFNYARTVFSASELLVCWPSAKARQSIAE</sequence>
<reference evidence="1" key="1">
    <citation type="submission" date="2013-07" db="EMBL/GenBank/DDBJ databases">
        <title>The genome of Eucalyptus grandis.</title>
        <authorList>
            <person name="Schmutz J."/>
            <person name="Hayes R."/>
            <person name="Myburg A."/>
            <person name="Tuskan G."/>
            <person name="Grattapaglia D."/>
            <person name="Rokhsar D.S."/>
        </authorList>
    </citation>
    <scope>NUCLEOTIDE SEQUENCE</scope>
    <source>
        <tissue evidence="1">Leaf extractions</tissue>
    </source>
</reference>
<organism evidence="1">
    <name type="scientific">Eucalyptus grandis</name>
    <name type="common">Flooded gum</name>
    <dbReference type="NCBI Taxonomy" id="71139"/>
    <lineage>
        <taxon>Eukaryota</taxon>
        <taxon>Viridiplantae</taxon>
        <taxon>Streptophyta</taxon>
        <taxon>Embryophyta</taxon>
        <taxon>Tracheophyta</taxon>
        <taxon>Spermatophyta</taxon>
        <taxon>Magnoliopsida</taxon>
        <taxon>eudicotyledons</taxon>
        <taxon>Gunneridae</taxon>
        <taxon>Pentapetalae</taxon>
        <taxon>rosids</taxon>
        <taxon>malvids</taxon>
        <taxon>Myrtales</taxon>
        <taxon>Myrtaceae</taxon>
        <taxon>Myrtoideae</taxon>
        <taxon>Eucalypteae</taxon>
        <taxon>Eucalyptus</taxon>
    </lineage>
</organism>
<dbReference type="Gramene" id="KCW87625">
    <property type="protein sequence ID" value="KCW87625"/>
    <property type="gene ID" value="EUGRSUZ_A00024"/>
</dbReference>
<name>A0A059DBL3_EUCGR</name>
<accession>A0A059DBL3</accession>
<proteinExistence type="predicted"/>
<dbReference type="InParanoid" id="A0A059DBL3"/>
<dbReference type="EMBL" id="KK198753">
    <property type="protein sequence ID" value="KCW87625.1"/>
    <property type="molecule type" value="Genomic_DNA"/>
</dbReference>
<dbReference type="AlphaFoldDB" id="A0A059DBL3"/>
<evidence type="ECO:0000313" key="1">
    <source>
        <dbReference type="EMBL" id="KCW87625.1"/>
    </source>
</evidence>